<evidence type="ECO:0000256" key="3">
    <source>
        <dbReference type="ARBA" id="ARBA00006559"/>
    </source>
</evidence>
<dbReference type="InterPro" id="IPR034136">
    <property type="entry name" value="TOPRIM_Topo6A/Spo11"/>
</dbReference>
<evidence type="ECO:0000256" key="1">
    <source>
        <dbReference type="ARBA" id="ARBA00000185"/>
    </source>
</evidence>
<dbReference type="Pfam" id="PF21180">
    <property type="entry name" value="TOP6A-Spo11_Toprim"/>
    <property type="match status" value="1"/>
</dbReference>
<keyword evidence="8 10" id="KW-0238">DNA-binding</keyword>
<comment type="similarity">
    <text evidence="3 10">Belongs to the TOP6A family.</text>
</comment>
<sequence>MGFFNDQPYAPEPSFDILLDPDLDFPVNNNDNSDSDDFHEFRLIEGDHHELSQDFGFDFEIQTDDDEDNNFMSTMDPERRCKLVPECNSDSDLKIVDSESNMENTERKNQVAMLKSQGFEAPPADPQCDCVYNVYEYDDDNLHILTPDSPDYRDRKRPRYANEKESDEKVNSTLWYSETAYGHNNLDESQQSQSFSAAAPDDSDDDELMHIFGPEPAYPSSSSPQYYQQTPRQDAPNQDQVLLETSDEDEFMHVTKPLSHLTQDNVSLLKTDLEPDFCLDLDDDEEGREKTYHDSFSQEDKQYEVATSSEVTDFHGEDFGCEQEEEAEVQVKEEEEEESQSTGLIFENDTDPEDQPSSEDEESGKAHAIRDMEDMILSFLTQLAFAHDENLKKVPEEEGDSDVETQAESSKKKKPKHRPKIEIHLADRSKPENEDGSLPTRRLLFPRRTKTGSARPFAQLFRVLDLAHEAALSGVPTTKRDIYYKDVTLFKSQKIVDTLVDDLAATFDVERSDLNIRSSSKGLICGSGLSITLRSGERIECNDSEGTLIPAGEDIETFGVDEDVAWVLIVEKEAVFQTLCKMRICRNDSFPGPGILITGKGYPDVATRHIVKSLADALPRRIPILCLVDGDPFGLDILSVYKYGSKKMRHENDRLAARRIKWLGIWASELERECLLPITKHDERKAFAMLRQDQAGQRTVPKRWKKELQYMLHSRRKAEIEVLSKDQITNASLSQTSSATESVLISYLEVKISHFVDKAKEV</sequence>
<feature type="domain" description="Topoisomerase 6 subunit A/Spo11 TOPRIM" evidence="13">
    <location>
        <begin position="566"/>
        <end position="729"/>
    </location>
</feature>
<feature type="compositionally biased region" description="Acidic residues" evidence="11">
    <location>
        <begin position="321"/>
        <end position="339"/>
    </location>
</feature>
<feature type="region of interest" description="Disordered" evidence="11">
    <location>
        <begin position="321"/>
        <end position="366"/>
    </location>
</feature>
<evidence type="ECO:0000256" key="4">
    <source>
        <dbReference type="ARBA" id="ARBA00012895"/>
    </source>
</evidence>
<feature type="region of interest" description="Disordered" evidence="11">
    <location>
        <begin position="393"/>
        <end position="439"/>
    </location>
</feature>
<dbReference type="EC" id="5.6.2.2" evidence="4"/>
<reference evidence="14 15" key="1">
    <citation type="submission" date="2019-12" db="EMBL/GenBank/DDBJ databases">
        <authorList>
            <person name="Floudas D."/>
            <person name="Bentzer J."/>
            <person name="Ahren D."/>
            <person name="Johansson T."/>
            <person name="Persson P."/>
            <person name="Tunlid A."/>
        </authorList>
    </citation>
    <scope>NUCLEOTIDE SEQUENCE [LARGE SCALE GENOMIC DNA]</scope>
    <source>
        <strain evidence="14 15">CBS 102.39</strain>
    </source>
</reference>
<feature type="compositionally biased region" description="Acidic residues" evidence="11">
    <location>
        <begin position="348"/>
        <end position="362"/>
    </location>
</feature>
<feature type="region of interest" description="Disordered" evidence="11">
    <location>
        <begin position="142"/>
        <end position="171"/>
    </location>
</feature>
<gene>
    <name evidence="14" type="ORF">D9613_000229</name>
</gene>
<evidence type="ECO:0000256" key="10">
    <source>
        <dbReference type="PROSITE-ProRule" id="PRU01385"/>
    </source>
</evidence>
<accession>A0A8H4R2J9</accession>
<comment type="caution">
    <text evidence="14">The sequence shown here is derived from an EMBL/GenBank/DDBJ whole genome shotgun (WGS) entry which is preliminary data.</text>
</comment>
<evidence type="ECO:0000256" key="11">
    <source>
        <dbReference type="SAM" id="MobiDB-lite"/>
    </source>
</evidence>
<dbReference type="Gene3D" id="3.40.1360.10">
    <property type="match status" value="1"/>
</dbReference>
<evidence type="ECO:0000256" key="9">
    <source>
        <dbReference type="ARBA" id="ARBA00023235"/>
    </source>
</evidence>
<dbReference type="PANTHER" id="PTHR10848:SF0">
    <property type="entry name" value="MEIOTIC RECOMBINATION PROTEIN SPO11"/>
    <property type="match status" value="1"/>
</dbReference>
<dbReference type="AlphaFoldDB" id="A0A8H4R2J9"/>
<dbReference type="PROSITE" id="PS52041">
    <property type="entry name" value="TOPO_IIB"/>
    <property type="match status" value="1"/>
</dbReference>
<dbReference type="Pfam" id="PF04406">
    <property type="entry name" value="TP6A_N"/>
    <property type="match status" value="1"/>
</dbReference>
<dbReference type="GO" id="GO:0007131">
    <property type="term" value="P:reciprocal meiotic recombination"/>
    <property type="evidence" value="ECO:0007669"/>
    <property type="project" value="TreeGrafter"/>
</dbReference>
<evidence type="ECO:0000256" key="7">
    <source>
        <dbReference type="ARBA" id="ARBA00023029"/>
    </source>
</evidence>
<keyword evidence="9 10" id="KW-0413">Isomerase</keyword>
<dbReference type="EMBL" id="JAACJL010000015">
    <property type="protein sequence ID" value="KAF4621258.1"/>
    <property type="molecule type" value="Genomic_DNA"/>
</dbReference>
<dbReference type="GO" id="GO:0003677">
    <property type="term" value="F:DNA binding"/>
    <property type="evidence" value="ECO:0007669"/>
    <property type="project" value="UniProtKB-UniRule"/>
</dbReference>
<feature type="compositionally biased region" description="Low complexity" evidence="11">
    <location>
        <begin position="189"/>
        <end position="200"/>
    </location>
</feature>
<dbReference type="PANTHER" id="PTHR10848">
    <property type="entry name" value="MEIOTIC RECOMBINATION PROTEIN SPO11"/>
    <property type="match status" value="1"/>
</dbReference>
<dbReference type="PRINTS" id="PR01550">
    <property type="entry name" value="TOP6AFAMILY"/>
</dbReference>
<dbReference type="InterPro" id="IPR002815">
    <property type="entry name" value="Spo11/TopoVI_A"/>
</dbReference>
<organism evidence="14 15">
    <name type="scientific">Agrocybe pediades</name>
    <dbReference type="NCBI Taxonomy" id="84607"/>
    <lineage>
        <taxon>Eukaryota</taxon>
        <taxon>Fungi</taxon>
        <taxon>Dikarya</taxon>
        <taxon>Basidiomycota</taxon>
        <taxon>Agaricomycotina</taxon>
        <taxon>Agaricomycetes</taxon>
        <taxon>Agaricomycetidae</taxon>
        <taxon>Agaricales</taxon>
        <taxon>Agaricineae</taxon>
        <taxon>Strophariaceae</taxon>
        <taxon>Agrocybe</taxon>
    </lineage>
</organism>
<dbReference type="InterPro" id="IPR036388">
    <property type="entry name" value="WH-like_DNA-bd_sf"/>
</dbReference>
<evidence type="ECO:0000256" key="2">
    <source>
        <dbReference type="ARBA" id="ARBA00001946"/>
    </source>
</evidence>
<protein>
    <recommendedName>
        <fullName evidence="4">DNA topoisomerase (ATP-hydrolyzing)</fullName>
        <ecNumber evidence="4">5.6.2.2</ecNumber>
    </recommendedName>
</protein>
<feature type="compositionally biased region" description="Basic and acidic residues" evidence="11">
    <location>
        <begin position="150"/>
        <end position="170"/>
    </location>
</feature>
<evidence type="ECO:0000259" key="12">
    <source>
        <dbReference type="Pfam" id="PF04406"/>
    </source>
</evidence>
<evidence type="ECO:0000256" key="6">
    <source>
        <dbReference type="ARBA" id="ARBA00022842"/>
    </source>
</evidence>
<dbReference type="CDD" id="cd00223">
    <property type="entry name" value="TOPRIM_TopoIIB_SPO"/>
    <property type="match status" value="1"/>
</dbReference>
<comment type="catalytic activity">
    <reaction evidence="1 10">
        <text>ATP-dependent breakage, passage and rejoining of double-stranded DNA.</text>
        <dbReference type="EC" id="5.6.2.2"/>
    </reaction>
</comment>
<feature type="compositionally biased region" description="Basic and acidic residues" evidence="11">
    <location>
        <begin position="420"/>
        <end position="433"/>
    </location>
</feature>
<keyword evidence="6" id="KW-0460">Magnesium</keyword>
<name>A0A8H4R2J9_9AGAR</name>
<comment type="cofactor">
    <cofactor evidence="2">
        <name>Mg(2+)</name>
        <dbReference type="ChEBI" id="CHEBI:18420"/>
    </cofactor>
</comment>
<proteinExistence type="inferred from homology"/>
<dbReference type="GO" id="GO:0000706">
    <property type="term" value="P:meiotic DNA double-strand break processing"/>
    <property type="evidence" value="ECO:0007669"/>
    <property type="project" value="TreeGrafter"/>
</dbReference>
<dbReference type="InterPro" id="IPR013049">
    <property type="entry name" value="Spo11/TopoVI_A_N"/>
</dbReference>
<dbReference type="GO" id="GO:0046872">
    <property type="term" value="F:metal ion binding"/>
    <property type="evidence" value="ECO:0007669"/>
    <property type="project" value="UniProtKB-KW"/>
</dbReference>
<evidence type="ECO:0000259" key="13">
    <source>
        <dbReference type="Pfam" id="PF21180"/>
    </source>
</evidence>
<evidence type="ECO:0000256" key="8">
    <source>
        <dbReference type="ARBA" id="ARBA00023125"/>
    </source>
</evidence>
<dbReference type="GO" id="GO:0042138">
    <property type="term" value="P:meiotic DNA double-strand break formation"/>
    <property type="evidence" value="ECO:0007669"/>
    <property type="project" value="TreeGrafter"/>
</dbReference>
<keyword evidence="7 10" id="KW-0799">Topoisomerase</keyword>
<keyword evidence="15" id="KW-1185">Reference proteome</keyword>
<dbReference type="Gene3D" id="1.10.10.10">
    <property type="entry name" value="Winged helix-like DNA-binding domain superfamily/Winged helix DNA-binding domain"/>
    <property type="match status" value="1"/>
</dbReference>
<dbReference type="SUPFAM" id="SSF56726">
    <property type="entry name" value="DNA topoisomerase IV, alpha subunit"/>
    <property type="match status" value="1"/>
</dbReference>
<keyword evidence="5" id="KW-0479">Metal-binding</keyword>
<dbReference type="Proteomes" id="UP000521872">
    <property type="component" value="Unassembled WGS sequence"/>
</dbReference>
<feature type="compositionally biased region" description="Low complexity" evidence="11">
    <location>
        <begin position="218"/>
        <end position="229"/>
    </location>
</feature>
<dbReference type="GO" id="GO:0000228">
    <property type="term" value="C:nuclear chromosome"/>
    <property type="evidence" value="ECO:0007669"/>
    <property type="project" value="TreeGrafter"/>
</dbReference>
<feature type="active site" description="O-(5'-phospho-DNA)-tyrosine intermediate" evidence="10">
    <location>
        <position position="484"/>
    </location>
</feature>
<dbReference type="GO" id="GO:0003918">
    <property type="term" value="F:DNA topoisomerase type II (double strand cut, ATP-hydrolyzing) activity"/>
    <property type="evidence" value="ECO:0007669"/>
    <property type="project" value="UniProtKB-UniRule"/>
</dbReference>
<evidence type="ECO:0000256" key="5">
    <source>
        <dbReference type="ARBA" id="ARBA00022723"/>
    </source>
</evidence>
<feature type="region of interest" description="Disordered" evidence="11">
    <location>
        <begin position="187"/>
        <end position="237"/>
    </location>
</feature>
<evidence type="ECO:0000313" key="14">
    <source>
        <dbReference type="EMBL" id="KAF4621258.1"/>
    </source>
</evidence>
<evidence type="ECO:0000313" key="15">
    <source>
        <dbReference type="Proteomes" id="UP000521872"/>
    </source>
</evidence>
<feature type="domain" description="Spo11/DNA topoisomerase VI subunit A N-terminal" evidence="12">
    <location>
        <begin position="456"/>
        <end position="516"/>
    </location>
</feature>
<dbReference type="InterPro" id="IPR036078">
    <property type="entry name" value="Spo11/TopoVI_A_sf"/>
</dbReference>
<dbReference type="GO" id="GO:0005524">
    <property type="term" value="F:ATP binding"/>
    <property type="evidence" value="ECO:0007669"/>
    <property type="project" value="InterPro"/>
</dbReference>